<proteinExistence type="predicted"/>
<reference evidence="3" key="1">
    <citation type="submission" date="2020-08" db="EMBL/GenBank/DDBJ databases">
        <title>Genome sequencing and assembly of the red palm weevil Rhynchophorus ferrugineus.</title>
        <authorList>
            <person name="Dias G.B."/>
            <person name="Bergman C.M."/>
            <person name="Manee M."/>
        </authorList>
    </citation>
    <scope>NUCLEOTIDE SEQUENCE</scope>
    <source>
        <strain evidence="3">AA-2017</strain>
        <tissue evidence="3">Whole larva</tissue>
    </source>
</reference>
<name>A0A834I4A5_RHYFE</name>
<dbReference type="AlphaFoldDB" id="A0A834I4A5"/>
<comment type="caution">
    <text evidence="3">The sequence shown here is derived from an EMBL/GenBank/DDBJ whole genome shotgun (WGS) entry which is preliminary data.</text>
</comment>
<keyword evidence="1" id="KW-0862">Zinc</keyword>
<dbReference type="InterPro" id="IPR036236">
    <property type="entry name" value="Znf_C2H2_sf"/>
</dbReference>
<accession>A0A834I4A5</accession>
<dbReference type="Gene3D" id="3.30.160.60">
    <property type="entry name" value="Classic Zinc Finger"/>
    <property type="match status" value="1"/>
</dbReference>
<evidence type="ECO:0000313" key="4">
    <source>
        <dbReference type="Proteomes" id="UP000625711"/>
    </source>
</evidence>
<evidence type="ECO:0000256" key="1">
    <source>
        <dbReference type="PROSITE-ProRule" id="PRU00042"/>
    </source>
</evidence>
<organism evidence="3 4">
    <name type="scientific">Rhynchophorus ferrugineus</name>
    <name type="common">Red palm weevil</name>
    <name type="synonym">Curculio ferrugineus</name>
    <dbReference type="NCBI Taxonomy" id="354439"/>
    <lineage>
        <taxon>Eukaryota</taxon>
        <taxon>Metazoa</taxon>
        <taxon>Ecdysozoa</taxon>
        <taxon>Arthropoda</taxon>
        <taxon>Hexapoda</taxon>
        <taxon>Insecta</taxon>
        <taxon>Pterygota</taxon>
        <taxon>Neoptera</taxon>
        <taxon>Endopterygota</taxon>
        <taxon>Coleoptera</taxon>
        <taxon>Polyphaga</taxon>
        <taxon>Cucujiformia</taxon>
        <taxon>Curculionidae</taxon>
        <taxon>Dryophthorinae</taxon>
        <taxon>Rhynchophorus</taxon>
    </lineage>
</organism>
<feature type="domain" description="C2H2-type" evidence="2">
    <location>
        <begin position="60"/>
        <end position="88"/>
    </location>
</feature>
<dbReference type="SUPFAM" id="SSF57667">
    <property type="entry name" value="beta-beta-alpha zinc fingers"/>
    <property type="match status" value="1"/>
</dbReference>
<dbReference type="GO" id="GO:0008270">
    <property type="term" value="F:zinc ion binding"/>
    <property type="evidence" value="ECO:0007669"/>
    <property type="project" value="UniProtKB-KW"/>
</dbReference>
<sequence length="89" mass="10641">MNVIERTPYRTNPKPIFILGFDYCMDQDGFFKCNKCFRRYKRRHGVVQHQRYECGKSPQFKCGVCSRTFAHKASLKYHVKCLHMTQKDS</sequence>
<feature type="domain" description="C2H2-type" evidence="2">
    <location>
        <begin position="31"/>
        <end position="58"/>
    </location>
</feature>
<keyword evidence="4" id="KW-1185">Reference proteome</keyword>
<evidence type="ECO:0000313" key="3">
    <source>
        <dbReference type="EMBL" id="KAF7272331.1"/>
    </source>
</evidence>
<dbReference type="PROSITE" id="PS00028">
    <property type="entry name" value="ZINC_FINGER_C2H2_1"/>
    <property type="match status" value="1"/>
</dbReference>
<keyword evidence="1" id="KW-0479">Metal-binding</keyword>
<gene>
    <name evidence="3" type="ORF">GWI33_014880</name>
</gene>
<dbReference type="OrthoDB" id="10004641at2759"/>
<dbReference type="Proteomes" id="UP000625711">
    <property type="component" value="Unassembled WGS sequence"/>
</dbReference>
<dbReference type="SMART" id="SM00355">
    <property type="entry name" value="ZnF_C2H2"/>
    <property type="match status" value="2"/>
</dbReference>
<evidence type="ECO:0000259" key="2">
    <source>
        <dbReference type="PROSITE" id="PS50157"/>
    </source>
</evidence>
<dbReference type="PROSITE" id="PS50157">
    <property type="entry name" value="ZINC_FINGER_C2H2_2"/>
    <property type="match status" value="2"/>
</dbReference>
<dbReference type="InterPro" id="IPR013087">
    <property type="entry name" value="Znf_C2H2_type"/>
</dbReference>
<keyword evidence="1" id="KW-0863">Zinc-finger</keyword>
<dbReference type="EMBL" id="JAACXV010013785">
    <property type="protein sequence ID" value="KAF7272331.1"/>
    <property type="molecule type" value="Genomic_DNA"/>
</dbReference>
<protein>
    <recommendedName>
        <fullName evidence="2">C2H2-type domain-containing protein</fullName>
    </recommendedName>
</protein>